<evidence type="ECO:0000259" key="14">
    <source>
        <dbReference type="SMART" id="SM00562"/>
    </source>
</evidence>
<feature type="domain" description="Nucleoside diphosphate kinase-like" evidence="14">
    <location>
        <begin position="1"/>
        <end position="152"/>
    </location>
</feature>
<dbReference type="STRING" id="1817814.A2V81_01200"/>
<keyword evidence="8 15" id="KW-0418">Kinase</keyword>
<dbReference type="GO" id="GO:0005524">
    <property type="term" value="F:ATP binding"/>
    <property type="evidence" value="ECO:0007669"/>
    <property type="project" value="UniProtKB-KW"/>
</dbReference>
<dbReference type="Pfam" id="PF00334">
    <property type="entry name" value="NDK"/>
    <property type="match status" value="1"/>
</dbReference>
<dbReference type="GO" id="GO:0006228">
    <property type="term" value="P:UTP biosynthetic process"/>
    <property type="evidence" value="ECO:0007669"/>
    <property type="project" value="InterPro"/>
</dbReference>
<evidence type="ECO:0000256" key="12">
    <source>
        <dbReference type="PROSITE-ProRule" id="PRU00706"/>
    </source>
</evidence>
<evidence type="ECO:0000256" key="7">
    <source>
        <dbReference type="ARBA" id="ARBA00022741"/>
    </source>
</evidence>
<dbReference type="InterPro" id="IPR034907">
    <property type="entry name" value="NDK-like_dom"/>
</dbReference>
<dbReference type="CDD" id="cd04413">
    <property type="entry name" value="NDPk_I"/>
    <property type="match status" value="1"/>
</dbReference>
<reference evidence="15 16" key="1">
    <citation type="journal article" date="2016" name="Nat. Commun.">
        <title>Thousands of microbial genomes shed light on interconnected biogeochemical processes in an aquifer system.</title>
        <authorList>
            <person name="Anantharaman K."/>
            <person name="Brown C.T."/>
            <person name="Hug L.A."/>
            <person name="Sharon I."/>
            <person name="Castelle C.J."/>
            <person name="Probst A.J."/>
            <person name="Thomas B.C."/>
            <person name="Singh A."/>
            <person name="Wilkins M.J."/>
            <person name="Karaoz U."/>
            <person name="Brodie E.L."/>
            <person name="Williams K.H."/>
            <person name="Hubbard S.S."/>
            <person name="Banfield J.F."/>
        </authorList>
    </citation>
    <scope>NUCLEOTIDE SEQUENCE [LARGE SCALE GENOMIC DNA]</scope>
</reference>
<dbReference type="PROSITE" id="PS51374">
    <property type="entry name" value="NDPK_LIKE"/>
    <property type="match status" value="1"/>
</dbReference>
<dbReference type="GO" id="GO:0006241">
    <property type="term" value="P:CTP biosynthetic process"/>
    <property type="evidence" value="ECO:0007669"/>
    <property type="project" value="InterPro"/>
</dbReference>
<evidence type="ECO:0000256" key="4">
    <source>
        <dbReference type="ARBA" id="ARBA00017632"/>
    </source>
</evidence>
<keyword evidence="5" id="KW-0808">Transferase</keyword>
<keyword evidence="9" id="KW-0067">ATP-binding</keyword>
<comment type="caution">
    <text evidence="12">Lacks conserved residue(s) required for the propagation of feature annotation.</text>
</comment>
<evidence type="ECO:0000256" key="1">
    <source>
        <dbReference type="ARBA" id="ARBA00001946"/>
    </source>
</evidence>
<comment type="caution">
    <text evidence="15">The sequence shown here is derived from an EMBL/GenBank/DDBJ whole genome shotgun (WGS) entry which is preliminary data.</text>
</comment>
<evidence type="ECO:0000256" key="13">
    <source>
        <dbReference type="RuleBase" id="RU004011"/>
    </source>
</evidence>
<protein>
    <recommendedName>
        <fullName evidence="4">Nucleoside diphosphate kinase</fullName>
        <ecNumber evidence="3">2.7.4.6</ecNumber>
    </recommendedName>
</protein>
<dbReference type="InterPro" id="IPR001564">
    <property type="entry name" value="Nucleoside_diP_kinase"/>
</dbReference>
<dbReference type="EC" id="2.7.4.6" evidence="3"/>
<accession>A0A1F4XIG2</accession>
<evidence type="ECO:0000256" key="11">
    <source>
        <dbReference type="ARBA" id="ARBA00023080"/>
    </source>
</evidence>
<keyword evidence="7" id="KW-0547">Nucleotide-binding</keyword>
<keyword evidence="11" id="KW-0546">Nucleotide metabolism</keyword>
<dbReference type="InterPro" id="IPR036850">
    <property type="entry name" value="NDK-like_dom_sf"/>
</dbReference>
<evidence type="ECO:0000256" key="2">
    <source>
        <dbReference type="ARBA" id="ARBA00008142"/>
    </source>
</evidence>
<dbReference type="AlphaFoldDB" id="A0A1F4XIG2"/>
<dbReference type="Proteomes" id="UP000177614">
    <property type="component" value="Unassembled WGS sequence"/>
</dbReference>
<keyword evidence="6" id="KW-0479">Metal-binding</keyword>
<name>A0A1F4XIG2_9BACT</name>
<evidence type="ECO:0000256" key="3">
    <source>
        <dbReference type="ARBA" id="ARBA00012966"/>
    </source>
</evidence>
<proteinExistence type="inferred from homology"/>
<dbReference type="PANTHER" id="PTHR11349">
    <property type="entry name" value="NUCLEOSIDE DIPHOSPHATE KINASE"/>
    <property type="match status" value="1"/>
</dbReference>
<evidence type="ECO:0000256" key="8">
    <source>
        <dbReference type="ARBA" id="ARBA00022777"/>
    </source>
</evidence>
<evidence type="ECO:0000313" key="16">
    <source>
        <dbReference type="Proteomes" id="UP000177614"/>
    </source>
</evidence>
<sequence>MERTFVLMKPDGVQRGLVGEVIHRFERAGLKLIGLKMVHIDTEFARKHYTEDLEIRRGKKTRDLAVEMISSSPVVVMVLEGVEAISVVRKLVGPTEPKAAPPGTIRGDYSHISYTHADKQAKVVYNVCHASGDEKDAKYEVDLWFSKSELVEYKTVHEYHVF</sequence>
<keyword evidence="10" id="KW-0460">Magnesium</keyword>
<evidence type="ECO:0000256" key="6">
    <source>
        <dbReference type="ARBA" id="ARBA00022723"/>
    </source>
</evidence>
<dbReference type="SUPFAM" id="SSF54919">
    <property type="entry name" value="Nucleoside diphosphate kinase, NDK"/>
    <property type="match status" value="1"/>
</dbReference>
<comment type="cofactor">
    <cofactor evidence="1">
        <name>Mg(2+)</name>
        <dbReference type="ChEBI" id="CHEBI:18420"/>
    </cofactor>
</comment>
<dbReference type="FunFam" id="3.30.70.141:FF:000003">
    <property type="entry name" value="Nucleoside diphosphate kinase"/>
    <property type="match status" value="1"/>
</dbReference>
<comment type="similarity">
    <text evidence="2 12 13">Belongs to the NDK family.</text>
</comment>
<dbReference type="EMBL" id="MEWR01000026">
    <property type="protein sequence ID" value="OGC81482.1"/>
    <property type="molecule type" value="Genomic_DNA"/>
</dbReference>
<dbReference type="GO" id="GO:0004550">
    <property type="term" value="F:nucleoside diphosphate kinase activity"/>
    <property type="evidence" value="ECO:0007669"/>
    <property type="project" value="UniProtKB-EC"/>
</dbReference>
<dbReference type="PRINTS" id="PR01243">
    <property type="entry name" value="NUCDPKINASE"/>
</dbReference>
<dbReference type="Gene3D" id="3.30.70.141">
    <property type="entry name" value="Nucleoside diphosphate kinase-like domain"/>
    <property type="match status" value="1"/>
</dbReference>
<evidence type="ECO:0000256" key="9">
    <source>
        <dbReference type="ARBA" id="ARBA00022840"/>
    </source>
</evidence>
<dbReference type="GO" id="GO:0046872">
    <property type="term" value="F:metal ion binding"/>
    <property type="evidence" value="ECO:0007669"/>
    <property type="project" value="UniProtKB-KW"/>
</dbReference>
<dbReference type="SMART" id="SM00562">
    <property type="entry name" value="NDK"/>
    <property type="match status" value="1"/>
</dbReference>
<evidence type="ECO:0000256" key="10">
    <source>
        <dbReference type="ARBA" id="ARBA00022842"/>
    </source>
</evidence>
<evidence type="ECO:0000313" key="15">
    <source>
        <dbReference type="EMBL" id="OGC81482.1"/>
    </source>
</evidence>
<gene>
    <name evidence="15" type="ORF">A2V81_01200</name>
</gene>
<dbReference type="GO" id="GO:0006183">
    <property type="term" value="P:GTP biosynthetic process"/>
    <property type="evidence" value="ECO:0007669"/>
    <property type="project" value="InterPro"/>
</dbReference>
<evidence type="ECO:0000256" key="5">
    <source>
        <dbReference type="ARBA" id="ARBA00022679"/>
    </source>
</evidence>
<organism evidence="15 16">
    <name type="scientific">Candidatus Abawacabacteria bacterium RBG_16_42_10</name>
    <dbReference type="NCBI Taxonomy" id="1817814"/>
    <lineage>
        <taxon>Bacteria</taxon>
        <taxon>Candidatus Abawacaibacteriota</taxon>
    </lineage>
</organism>